<proteinExistence type="predicted"/>
<dbReference type="EMBL" id="JAENHP010000005">
    <property type="protein sequence ID" value="MBM2617565.1"/>
    <property type="molecule type" value="Genomic_DNA"/>
</dbReference>
<accession>A0ABS2ACL6</accession>
<comment type="caution">
    <text evidence="1">The sequence shown here is derived from an EMBL/GenBank/DDBJ whole genome shotgun (WGS) entry which is preliminary data.</text>
</comment>
<organism evidence="1 2">
    <name type="scientific">Paractinoplanes ovalisporus</name>
    <dbReference type="NCBI Taxonomy" id="2810368"/>
    <lineage>
        <taxon>Bacteria</taxon>
        <taxon>Bacillati</taxon>
        <taxon>Actinomycetota</taxon>
        <taxon>Actinomycetes</taxon>
        <taxon>Micromonosporales</taxon>
        <taxon>Micromonosporaceae</taxon>
        <taxon>Paractinoplanes</taxon>
    </lineage>
</organism>
<evidence type="ECO:0000313" key="2">
    <source>
        <dbReference type="Proteomes" id="UP000632138"/>
    </source>
</evidence>
<evidence type="ECO:0000313" key="1">
    <source>
        <dbReference type="EMBL" id="MBM2617565.1"/>
    </source>
</evidence>
<name>A0ABS2ACL6_9ACTN</name>
<gene>
    <name evidence="1" type="ORF">JIG36_18580</name>
</gene>
<reference evidence="1 2" key="1">
    <citation type="submission" date="2021-01" db="EMBL/GenBank/DDBJ databases">
        <title>Actinoplanes sp. nov. LDG1-06 isolated from lichen.</title>
        <authorList>
            <person name="Saeng-In P."/>
            <person name="Phongsopitanun W."/>
            <person name="Kanchanasin P."/>
            <person name="Yuki M."/>
            <person name="Kudo T."/>
            <person name="Ohkuma M."/>
            <person name="Tanasupawat S."/>
        </authorList>
    </citation>
    <scope>NUCLEOTIDE SEQUENCE [LARGE SCALE GENOMIC DNA]</scope>
    <source>
        <strain evidence="1 2">LDG1-06</strain>
    </source>
</reference>
<dbReference type="InterPro" id="IPR021986">
    <property type="entry name" value="Spherulin4"/>
</dbReference>
<protein>
    <submittedName>
        <fullName evidence="1">Spherulin-4</fullName>
    </submittedName>
</protein>
<dbReference type="Pfam" id="PF12138">
    <property type="entry name" value="Spherulin4"/>
    <property type="match status" value="1"/>
</dbReference>
<dbReference type="RefSeq" id="WP_203377593.1">
    <property type="nucleotide sequence ID" value="NZ_JAENHP010000005.1"/>
</dbReference>
<dbReference type="Proteomes" id="UP000632138">
    <property type="component" value="Unassembled WGS sequence"/>
</dbReference>
<sequence length="189" mass="20024">MKTLFPPYAHPSPELPLDGDTWIVRELPGDRRSLHQSLGRVDLDWGSRSLADVLADVDAWREDGAEGLFLDRAPAGSGGVGPVALTVRLAARRGLHRVVLNPGVPTHPLYRDLGVRICTFEGPWSAYQSWDGDGTRPGDGHIVHGVPTALLTAARRLMGRRGAGFGLATDASPLVSAESYVGGAGSADS</sequence>
<keyword evidence="2" id="KW-1185">Reference proteome</keyword>